<dbReference type="EMBL" id="CVRL01000006">
    <property type="protein sequence ID" value="CRL09808.1"/>
    <property type="molecule type" value="Genomic_DNA"/>
</dbReference>
<keyword evidence="7 12" id="KW-0997">Cell inner membrane</keyword>
<evidence type="ECO:0000256" key="4">
    <source>
        <dbReference type="ARBA" id="ARBA00016461"/>
    </source>
</evidence>
<comment type="function">
    <text evidence="1 12">Required for the export of heme to the periplasm for the biogenesis of c-type cytochromes.</text>
</comment>
<dbReference type="RefSeq" id="WP_046212169.1">
    <property type="nucleotide sequence ID" value="NZ_BSKQ01000001.1"/>
</dbReference>
<dbReference type="Proteomes" id="UP000043764">
    <property type="component" value="Unassembled WGS sequence"/>
</dbReference>
<keyword evidence="9 12" id="KW-0201">Cytochrome c-type biogenesis</keyword>
<evidence type="ECO:0000256" key="5">
    <source>
        <dbReference type="ARBA" id="ARBA00022448"/>
    </source>
</evidence>
<comment type="similarity">
    <text evidence="3 12">Belongs to the CcmD/CycX/HelD family.</text>
</comment>
<comment type="subcellular location">
    <subcellularLocation>
        <location evidence="2 12">Cell inner membrane</location>
        <topology evidence="2 12">Single-pass membrane protein</topology>
    </subcellularLocation>
</comment>
<evidence type="ECO:0000256" key="11">
    <source>
        <dbReference type="ARBA" id="ARBA00023136"/>
    </source>
</evidence>
<evidence type="ECO:0000256" key="12">
    <source>
        <dbReference type="RuleBase" id="RU363101"/>
    </source>
</evidence>
<dbReference type="GO" id="GO:0005886">
    <property type="term" value="C:plasma membrane"/>
    <property type="evidence" value="ECO:0007669"/>
    <property type="project" value="UniProtKB-SubCell"/>
</dbReference>
<proteinExistence type="inferred from homology"/>
<organism evidence="13 14">
    <name type="scientific">Phaeobacter italicus</name>
    <dbReference type="NCBI Taxonomy" id="481446"/>
    <lineage>
        <taxon>Bacteria</taxon>
        <taxon>Pseudomonadati</taxon>
        <taxon>Pseudomonadota</taxon>
        <taxon>Alphaproteobacteria</taxon>
        <taxon>Rhodobacterales</taxon>
        <taxon>Roseobacteraceae</taxon>
        <taxon>Phaeobacter</taxon>
    </lineage>
</organism>
<dbReference type="InterPro" id="IPR007078">
    <property type="entry name" value="Haem_export_protD_CcmD"/>
</dbReference>
<evidence type="ECO:0000313" key="13">
    <source>
        <dbReference type="EMBL" id="CRL09808.1"/>
    </source>
</evidence>
<protein>
    <recommendedName>
        <fullName evidence="4 12">Heme exporter protein D</fullName>
    </recommendedName>
</protein>
<evidence type="ECO:0000256" key="2">
    <source>
        <dbReference type="ARBA" id="ARBA00004377"/>
    </source>
</evidence>
<gene>
    <name evidence="13" type="ORF">NIT7321_00642</name>
</gene>
<dbReference type="GO" id="GO:0017004">
    <property type="term" value="P:cytochrome complex assembly"/>
    <property type="evidence" value="ECO:0007669"/>
    <property type="project" value="UniProtKB-KW"/>
</dbReference>
<name>A0A0H5CZ50_9RHOB</name>
<dbReference type="AlphaFoldDB" id="A0A0H5CZ50"/>
<evidence type="ECO:0000256" key="8">
    <source>
        <dbReference type="ARBA" id="ARBA00022692"/>
    </source>
</evidence>
<keyword evidence="6 12" id="KW-1003">Cell membrane</keyword>
<keyword evidence="14" id="KW-1185">Reference proteome</keyword>
<evidence type="ECO:0000256" key="3">
    <source>
        <dbReference type="ARBA" id="ARBA00008741"/>
    </source>
</evidence>
<sequence length="51" mass="5522">MPDLGKYAFDVLASYGASLLLLGGLLALTLGRGAKVRQDMHKMEQRSKSRG</sequence>
<evidence type="ECO:0000256" key="10">
    <source>
        <dbReference type="ARBA" id="ARBA00022989"/>
    </source>
</evidence>
<accession>A0A0H5CZ50</accession>
<feature type="transmembrane region" description="Helical" evidence="12">
    <location>
        <begin position="12"/>
        <end position="31"/>
    </location>
</feature>
<evidence type="ECO:0000256" key="7">
    <source>
        <dbReference type="ARBA" id="ARBA00022519"/>
    </source>
</evidence>
<keyword evidence="10 12" id="KW-1133">Transmembrane helix</keyword>
<reference evidence="13 14" key="1">
    <citation type="submission" date="2015-05" db="EMBL/GenBank/DDBJ databases">
        <authorList>
            <person name="Rodrigo-Torres Lidia"/>
            <person name="Arahal R.David."/>
        </authorList>
    </citation>
    <scope>NUCLEOTIDE SEQUENCE [LARGE SCALE GENOMIC DNA]</scope>
    <source>
        <strain evidence="13 14">CECT 7321</strain>
    </source>
</reference>
<evidence type="ECO:0000256" key="1">
    <source>
        <dbReference type="ARBA" id="ARBA00002442"/>
    </source>
</evidence>
<evidence type="ECO:0000313" key="14">
    <source>
        <dbReference type="Proteomes" id="UP000043764"/>
    </source>
</evidence>
<evidence type="ECO:0000256" key="9">
    <source>
        <dbReference type="ARBA" id="ARBA00022748"/>
    </source>
</evidence>
<keyword evidence="8 12" id="KW-0812">Transmembrane</keyword>
<dbReference type="STRING" id="481446.NIT7645_00421"/>
<keyword evidence="11 12" id="KW-0472">Membrane</keyword>
<dbReference type="Pfam" id="PF04995">
    <property type="entry name" value="CcmD"/>
    <property type="match status" value="1"/>
</dbReference>
<dbReference type="GO" id="GO:0015886">
    <property type="term" value="P:heme transport"/>
    <property type="evidence" value="ECO:0007669"/>
    <property type="project" value="InterPro"/>
</dbReference>
<evidence type="ECO:0000256" key="6">
    <source>
        <dbReference type="ARBA" id="ARBA00022475"/>
    </source>
</evidence>
<dbReference type="NCBIfam" id="TIGR03141">
    <property type="entry name" value="cytochro_ccmD"/>
    <property type="match status" value="1"/>
</dbReference>
<keyword evidence="5 12" id="KW-0813">Transport</keyword>